<dbReference type="KEGG" id="uli:ETAA1_57010"/>
<name>A0A517Y1Q7_9BACT</name>
<evidence type="ECO:0000259" key="4">
    <source>
        <dbReference type="Pfam" id="PF25917"/>
    </source>
</evidence>
<dbReference type="RefSeq" id="WP_145243924.1">
    <property type="nucleotide sequence ID" value="NZ_CP036273.1"/>
</dbReference>
<feature type="domain" description="Multidrug resistance protein MdtA-like barrel-sandwich hybrid" evidence="4">
    <location>
        <begin position="68"/>
        <end position="314"/>
    </location>
</feature>
<dbReference type="EMBL" id="CP036273">
    <property type="protein sequence ID" value="QDU23695.1"/>
    <property type="molecule type" value="Genomic_DNA"/>
</dbReference>
<keyword evidence="3" id="KW-1133">Transmembrane helix</keyword>
<dbReference type="OrthoDB" id="9760528at2"/>
<dbReference type="InterPro" id="IPR050739">
    <property type="entry name" value="MFP"/>
</dbReference>
<feature type="region of interest" description="Disordered" evidence="2">
    <location>
        <begin position="438"/>
        <end position="458"/>
    </location>
</feature>
<dbReference type="InterPro" id="IPR058625">
    <property type="entry name" value="MdtA-like_BSH"/>
</dbReference>
<dbReference type="PANTHER" id="PTHR30386">
    <property type="entry name" value="MEMBRANE FUSION SUBUNIT OF EMRAB-TOLC MULTIDRUG EFFLUX PUMP"/>
    <property type="match status" value="1"/>
</dbReference>
<evidence type="ECO:0000256" key="2">
    <source>
        <dbReference type="SAM" id="MobiDB-lite"/>
    </source>
</evidence>
<dbReference type="Gene3D" id="2.40.50.100">
    <property type="match status" value="1"/>
</dbReference>
<gene>
    <name evidence="5" type="ORF">ETAA1_57010</name>
</gene>
<accession>A0A517Y1Q7</accession>
<dbReference type="Pfam" id="PF25917">
    <property type="entry name" value="BSH_RND"/>
    <property type="match status" value="1"/>
</dbReference>
<organism evidence="5 6">
    <name type="scientific">Urbifossiella limnaea</name>
    <dbReference type="NCBI Taxonomy" id="2528023"/>
    <lineage>
        <taxon>Bacteria</taxon>
        <taxon>Pseudomonadati</taxon>
        <taxon>Planctomycetota</taxon>
        <taxon>Planctomycetia</taxon>
        <taxon>Gemmatales</taxon>
        <taxon>Gemmataceae</taxon>
        <taxon>Urbifossiella</taxon>
    </lineage>
</organism>
<feature type="coiled-coil region" evidence="1">
    <location>
        <begin position="253"/>
        <end position="280"/>
    </location>
</feature>
<evidence type="ECO:0000313" key="6">
    <source>
        <dbReference type="Proteomes" id="UP000319576"/>
    </source>
</evidence>
<keyword evidence="6" id="KW-1185">Reference proteome</keyword>
<evidence type="ECO:0000313" key="5">
    <source>
        <dbReference type="EMBL" id="QDU23695.1"/>
    </source>
</evidence>
<keyword evidence="3" id="KW-0472">Membrane</keyword>
<sequence length="458" mass="50407">MTAPAFSPAVPFASLDAARTPRPARWVGRLLLLTFVAAPLVLVFVPWQQTVRGRGQIVAFAPTERKQVVTALVGGQVKKWYVVEGSKVKAGDPIVDIDDNDPGLAERLDAQRKFLFSRKDAATDELAEQLRSVKAQEQAMDAAVAAAKANRDAAALLVDVSRQARKNNEFAATFEKRRYEMFDRLFRDKQFGGLESELSRDDAKAKADRALTDVTRADAELKRAEAAVLTADSLVLQAGATGLSAVALAHRDLHRAEQNRFSVERELQEIENRIERFKARFVRAPTDGVIFRISANAGAGGQFVKEGDELAVIVPDATDRVVELLVDGVDAPLIAAHMEQTGRGPHVRLQFEGWPGVQFAGWPSVAIGTFGGRVRQIDATDDGNGRFRILVEPDELFAGDRWPEGLYLRQGNQAVGWVFLNRVTLGYELWRQLNGFPPVVAPKPPDKDESKPPKVKTK</sequence>
<evidence type="ECO:0000256" key="1">
    <source>
        <dbReference type="SAM" id="Coils"/>
    </source>
</evidence>
<reference evidence="5 6" key="1">
    <citation type="submission" date="2019-02" db="EMBL/GenBank/DDBJ databases">
        <title>Deep-cultivation of Planctomycetes and their phenomic and genomic characterization uncovers novel biology.</title>
        <authorList>
            <person name="Wiegand S."/>
            <person name="Jogler M."/>
            <person name="Boedeker C."/>
            <person name="Pinto D."/>
            <person name="Vollmers J."/>
            <person name="Rivas-Marin E."/>
            <person name="Kohn T."/>
            <person name="Peeters S.H."/>
            <person name="Heuer A."/>
            <person name="Rast P."/>
            <person name="Oberbeckmann S."/>
            <person name="Bunk B."/>
            <person name="Jeske O."/>
            <person name="Meyerdierks A."/>
            <person name="Storesund J.E."/>
            <person name="Kallscheuer N."/>
            <person name="Luecker S."/>
            <person name="Lage O.M."/>
            <person name="Pohl T."/>
            <person name="Merkel B.J."/>
            <person name="Hornburger P."/>
            <person name="Mueller R.-W."/>
            <person name="Bruemmer F."/>
            <person name="Labrenz M."/>
            <person name="Spormann A.M."/>
            <person name="Op den Camp H."/>
            <person name="Overmann J."/>
            <person name="Amann R."/>
            <person name="Jetten M.S.M."/>
            <person name="Mascher T."/>
            <person name="Medema M.H."/>
            <person name="Devos D.P."/>
            <person name="Kaster A.-K."/>
            <person name="Ovreas L."/>
            <person name="Rohde M."/>
            <person name="Galperin M.Y."/>
            <person name="Jogler C."/>
        </authorList>
    </citation>
    <scope>NUCLEOTIDE SEQUENCE [LARGE SCALE GENOMIC DNA]</scope>
    <source>
        <strain evidence="5 6">ETA_A1</strain>
    </source>
</reference>
<evidence type="ECO:0000256" key="3">
    <source>
        <dbReference type="SAM" id="Phobius"/>
    </source>
</evidence>
<dbReference type="SUPFAM" id="SSF111369">
    <property type="entry name" value="HlyD-like secretion proteins"/>
    <property type="match status" value="1"/>
</dbReference>
<protein>
    <submittedName>
        <fullName evidence="5">HlyD family secretion protein</fullName>
    </submittedName>
</protein>
<keyword evidence="3" id="KW-0812">Transmembrane</keyword>
<dbReference type="Proteomes" id="UP000319576">
    <property type="component" value="Chromosome"/>
</dbReference>
<dbReference type="AlphaFoldDB" id="A0A517Y1Q7"/>
<feature type="transmembrane region" description="Helical" evidence="3">
    <location>
        <begin position="26"/>
        <end position="47"/>
    </location>
</feature>
<proteinExistence type="predicted"/>
<keyword evidence="1" id="KW-0175">Coiled coil</keyword>